<feature type="transmembrane region" description="Helical" evidence="6">
    <location>
        <begin position="188"/>
        <end position="207"/>
    </location>
</feature>
<feature type="domain" description="EamA" evidence="7">
    <location>
        <begin position="14"/>
        <end position="154"/>
    </location>
</feature>
<dbReference type="Pfam" id="PF00892">
    <property type="entry name" value="EamA"/>
    <property type="match status" value="2"/>
</dbReference>
<evidence type="ECO:0000259" key="7">
    <source>
        <dbReference type="Pfam" id="PF00892"/>
    </source>
</evidence>
<dbReference type="GO" id="GO:0016020">
    <property type="term" value="C:membrane"/>
    <property type="evidence" value="ECO:0007669"/>
    <property type="project" value="UniProtKB-SubCell"/>
</dbReference>
<dbReference type="InParanoid" id="A0A1Q3CW13"/>
<protein>
    <recommendedName>
        <fullName evidence="6">WAT1-related protein</fullName>
    </recommendedName>
</protein>
<dbReference type="EMBL" id="BDDD01003219">
    <property type="protein sequence ID" value="GAV84456.1"/>
    <property type="molecule type" value="Genomic_DNA"/>
</dbReference>
<evidence type="ECO:0000256" key="2">
    <source>
        <dbReference type="ARBA" id="ARBA00007635"/>
    </source>
</evidence>
<comment type="caution">
    <text evidence="8">The sequence shown here is derived from an EMBL/GenBank/DDBJ whole genome shotgun (WGS) entry which is preliminary data.</text>
</comment>
<keyword evidence="4 6" id="KW-1133">Transmembrane helix</keyword>
<dbReference type="GO" id="GO:0022857">
    <property type="term" value="F:transmembrane transporter activity"/>
    <property type="evidence" value="ECO:0007669"/>
    <property type="project" value="InterPro"/>
</dbReference>
<comment type="similarity">
    <text evidence="2 6">Belongs to the drug/metabolite transporter (DMT) superfamily. Plant drug/metabolite exporter (P-DME) (TC 2.A.7.4) family.</text>
</comment>
<dbReference type="Proteomes" id="UP000187406">
    <property type="component" value="Unassembled WGS sequence"/>
</dbReference>
<evidence type="ECO:0000256" key="6">
    <source>
        <dbReference type="RuleBase" id="RU363077"/>
    </source>
</evidence>
<feature type="transmembrane region" description="Helical" evidence="6">
    <location>
        <begin position="219"/>
        <end position="238"/>
    </location>
</feature>
<dbReference type="InterPro" id="IPR037185">
    <property type="entry name" value="EmrE-like"/>
</dbReference>
<keyword evidence="9" id="KW-1185">Reference proteome</keyword>
<evidence type="ECO:0000256" key="1">
    <source>
        <dbReference type="ARBA" id="ARBA00004141"/>
    </source>
</evidence>
<keyword evidence="3 6" id="KW-0812">Transmembrane</keyword>
<dbReference type="InterPro" id="IPR000620">
    <property type="entry name" value="EamA_dom"/>
</dbReference>
<evidence type="ECO:0000313" key="8">
    <source>
        <dbReference type="EMBL" id="GAV84456.1"/>
    </source>
</evidence>
<organism evidence="8 9">
    <name type="scientific">Cephalotus follicularis</name>
    <name type="common">Albany pitcher plant</name>
    <dbReference type="NCBI Taxonomy" id="3775"/>
    <lineage>
        <taxon>Eukaryota</taxon>
        <taxon>Viridiplantae</taxon>
        <taxon>Streptophyta</taxon>
        <taxon>Embryophyta</taxon>
        <taxon>Tracheophyta</taxon>
        <taxon>Spermatophyta</taxon>
        <taxon>Magnoliopsida</taxon>
        <taxon>eudicotyledons</taxon>
        <taxon>Gunneridae</taxon>
        <taxon>Pentapetalae</taxon>
        <taxon>rosids</taxon>
        <taxon>fabids</taxon>
        <taxon>Oxalidales</taxon>
        <taxon>Cephalotaceae</taxon>
        <taxon>Cephalotus</taxon>
    </lineage>
</organism>
<feature type="transmembrane region" description="Helical" evidence="6">
    <location>
        <begin position="12"/>
        <end position="31"/>
    </location>
</feature>
<sequence length="394" mass="43367">MGAVMDFINGLKPAMLMVMVMVQFTGINILYKLAAYNGMNFSIIVAYRFIFGTIIMVPVALLVERRSRPKLTWTVVFQAFLCGMLGGTLTQNLYLQSLVLTSATFASAMFNLVPAMTFILAVVFGLEKLKLKTRASKAKVLGTIFGIGGAMLLTFYKGLEINMWSTHVDLLNFVKPHKGHVAVHSNRGLGAIFSVGSCIAYALWLILQAKMSAKYPCPYSSSALMSLMTAIQSSVFALCIENDWSQWNLGWNIRLLTVVYAAIASCLMITMISWCVRMRGPVFVSIFSPLVLVLVAIVGSLVLNEKLHIGSILGAVLIISGLYLVLWGNDKEMKKIAQLVPTIGSSVPNTIDIVVDNDSNNNNISEKLDRNLSGKQFEKNKEENTIEVGRKLEL</sequence>
<evidence type="ECO:0000256" key="5">
    <source>
        <dbReference type="ARBA" id="ARBA00023136"/>
    </source>
</evidence>
<feature type="transmembrane region" description="Helical" evidence="6">
    <location>
        <begin position="283"/>
        <end position="303"/>
    </location>
</feature>
<feature type="transmembrane region" description="Helical" evidence="6">
    <location>
        <begin position="43"/>
        <end position="63"/>
    </location>
</feature>
<gene>
    <name evidence="8" type="ORF">CFOL_v3_27900</name>
</gene>
<feature type="transmembrane region" description="Helical" evidence="6">
    <location>
        <begin position="258"/>
        <end position="276"/>
    </location>
</feature>
<dbReference type="OrthoDB" id="1728340at2759"/>
<feature type="transmembrane region" description="Helical" evidence="6">
    <location>
        <begin position="75"/>
        <end position="94"/>
    </location>
</feature>
<evidence type="ECO:0000256" key="4">
    <source>
        <dbReference type="ARBA" id="ARBA00022989"/>
    </source>
</evidence>
<reference evidence="9" key="1">
    <citation type="submission" date="2016-04" db="EMBL/GenBank/DDBJ databases">
        <title>Cephalotus genome sequencing.</title>
        <authorList>
            <person name="Fukushima K."/>
            <person name="Hasebe M."/>
            <person name="Fang X."/>
        </authorList>
    </citation>
    <scope>NUCLEOTIDE SEQUENCE [LARGE SCALE GENOMIC DNA]</scope>
    <source>
        <strain evidence="9">cv. St1</strain>
    </source>
</reference>
<dbReference type="SUPFAM" id="SSF103481">
    <property type="entry name" value="Multidrug resistance efflux transporter EmrE"/>
    <property type="match status" value="2"/>
</dbReference>
<feature type="transmembrane region" description="Helical" evidence="6">
    <location>
        <begin position="138"/>
        <end position="156"/>
    </location>
</feature>
<dbReference type="PANTHER" id="PTHR31218">
    <property type="entry name" value="WAT1-RELATED PROTEIN"/>
    <property type="match status" value="1"/>
</dbReference>
<comment type="subcellular location">
    <subcellularLocation>
        <location evidence="1 6">Membrane</location>
        <topology evidence="1 6">Multi-pass membrane protein</topology>
    </subcellularLocation>
</comment>
<feature type="domain" description="EamA" evidence="7">
    <location>
        <begin position="189"/>
        <end position="326"/>
    </location>
</feature>
<name>A0A1Q3CW13_CEPFO</name>
<evidence type="ECO:0000313" key="9">
    <source>
        <dbReference type="Proteomes" id="UP000187406"/>
    </source>
</evidence>
<evidence type="ECO:0000256" key="3">
    <source>
        <dbReference type="ARBA" id="ARBA00022692"/>
    </source>
</evidence>
<feature type="transmembrane region" description="Helical" evidence="6">
    <location>
        <begin position="309"/>
        <end position="328"/>
    </location>
</feature>
<feature type="transmembrane region" description="Helical" evidence="6">
    <location>
        <begin position="106"/>
        <end position="126"/>
    </location>
</feature>
<dbReference type="AlphaFoldDB" id="A0A1Q3CW13"/>
<proteinExistence type="inferred from homology"/>
<dbReference type="InterPro" id="IPR030184">
    <property type="entry name" value="WAT1-related"/>
</dbReference>
<keyword evidence="5 6" id="KW-0472">Membrane</keyword>
<accession>A0A1Q3CW13</accession>